<keyword evidence="2" id="KW-1185">Reference proteome</keyword>
<evidence type="ECO:0000313" key="2">
    <source>
        <dbReference type="Proteomes" id="UP000192596"/>
    </source>
</evidence>
<organism evidence="1 2">
    <name type="scientific">Cryoendolithus antarcticus</name>
    <dbReference type="NCBI Taxonomy" id="1507870"/>
    <lineage>
        <taxon>Eukaryota</taxon>
        <taxon>Fungi</taxon>
        <taxon>Dikarya</taxon>
        <taxon>Ascomycota</taxon>
        <taxon>Pezizomycotina</taxon>
        <taxon>Dothideomycetes</taxon>
        <taxon>Dothideomycetidae</taxon>
        <taxon>Cladosporiales</taxon>
        <taxon>Cladosporiaceae</taxon>
        <taxon>Cryoendolithus</taxon>
    </lineage>
</organism>
<name>A0A1V8SGQ2_9PEZI</name>
<gene>
    <name evidence="1" type="ORF">B0A48_15604</name>
</gene>
<comment type="caution">
    <text evidence="1">The sequence shown here is derived from an EMBL/GenBank/DDBJ whole genome shotgun (WGS) entry which is preliminary data.</text>
</comment>
<proteinExistence type="predicted"/>
<dbReference type="InParanoid" id="A0A1V8SGQ2"/>
<reference evidence="2" key="1">
    <citation type="submission" date="2017-03" db="EMBL/GenBank/DDBJ databases">
        <title>Genomes of endolithic fungi from Antarctica.</title>
        <authorList>
            <person name="Coleine C."/>
            <person name="Masonjones S."/>
            <person name="Stajich J.E."/>
        </authorList>
    </citation>
    <scope>NUCLEOTIDE SEQUENCE [LARGE SCALE GENOMIC DNA]</scope>
    <source>
        <strain evidence="2">CCFEE 5527</strain>
    </source>
</reference>
<evidence type="ECO:0000313" key="1">
    <source>
        <dbReference type="EMBL" id="OQN98325.1"/>
    </source>
</evidence>
<dbReference type="AlphaFoldDB" id="A0A1V8SGQ2"/>
<dbReference type="Proteomes" id="UP000192596">
    <property type="component" value="Unassembled WGS sequence"/>
</dbReference>
<protein>
    <submittedName>
        <fullName evidence="1">Uncharacterized protein</fullName>
    </submittedName>
</protein>
<feature type="non-terminal residue" evidence="1">
    <location>
        <position position="237"/>
    </location>
</feature>
<accession>A0A1V8SGQ2</accession>
<dbReference type="EMBL" id="NAJO01000047">
    <property type="protein sequence ID" value="OQN98325.1"/>
    <property type="molecule type" value="Genomic_DNA"/>
</dbReference>
<sequence length="237" mass="27765">MRVTIVSKDMSLLYMRIKNPHEYWSMHKQHFVVRFWIISPPPTAEYNEILVTMQDLKENLFKKWMSSGYRDEDQLADLLETASGRWYGMTNKDINMLEHYHALRSKETRLVRPPGTWAKFVDVDGENQAGQQPLVDLDDPKIIFDWKRYVLVDTLNNPTELLYMNQFLNQIGNIDWVPNGLLYANDSRTWTNFVTLDATEWQYKGIDVATDVGHSTASTPFNGYRMVVKTESDNTMR</sequence>